<feature type="chain" id="PRO_5012334860" evidence="2">
    <location>
        <begin position="24"/>
        <end position="269"/>
    </location>
</feature>
<evidence type="ECO:0000256" key="2">
    <source>
        <dbReference type="SAM" id="SignalP"/>
    </source>
</evidence>
<feature type="domain" description="Solute-binding protein family 3/N-terminal" evidence="3">
    <location>
        <begin position="41"/>
        <end position="267"/>
    </location>
</feature>
<dbReference type="PANTHER" id="PTHR35936">
    <property type="entry name" value="MEMBRANE-BOUND LYTIC MUREIN TRANSGLYCOSYLASE F"/>
    <property type="match status" value="1"/>
</dbReference>
<dbReference type="Proteomes" id="UP000219669">
    <property type="component" value="Unassembled WGS sequence"/>
</dbReference>
<feature type="domain" description="Ionotropic glutamate receptor C-terminal" evidence="4">
    <location>
        <begin position="41"/>
        <end position="266"/>
    </location>
</feature>
<proteinExistence type="predicted"/>
<gene>
    <name evidence="5" type="ORF">SAMN02746062_00019</name>
</gene>
<organism evidence="5 6">
    <name type="scientific">Alysiella filiformis DSM 16848</name>
    <dbReference type="NCBI Taxonomy" id="1120981"/>
    <lineage>
        <taxon>Bacteria</taxon>
        <taxon>Pseudomonadati</taxon>
        <taxon>Pseudomonadota</taxon>
        <taxon>Betaproteobacteria</taxon>
        <taxon>Neisseriales</taxon>
        <taxon>Neisseriaceae</taxon>
        <taxon>Alysiella</taxon>
    </lineage>
</organism>
<dbReference type="Gene3D" id="3.40.190.10">
    <property type="entry name" value="Periplasmic binding protein-like II"/>
    <property type="match status" value="2"/>
</dbReference>
<dbReference type="GO" id="GO:0016020">
    <property type="term" value="C:membrane"/>
    <property type="evidence" value="ECO:0007669"/>
    <property type="project" value="InterPro"/>
</dbReference>
<dbReference type="RefSeq" id="WP_097113115.1">
    <property type="nucleotide sequence ID" value="NZ_CP083931.1"/>
</dbReference>
<name>A0A286E1I1_9NEIS</name>
<dbReference type="OrthoDB" id="8613451at2"/>
<dbReference type="SMART" id="SM00079">
    <property type="entry name" value="PBPe"/>
    <property type="match status" value="1"/>
</dbReference>
<protein>
    <submittedName>
        <fullName evidence="5">Polar amino acid transport system substrate-binding protein</fullName>
    </submittedName>
</protein>
<accession>A0A286E1I1</accession>
<dbReference type="AlphaFoldDB" id="A0A286E1I1"/>
<dbReference type="Pfam" id="PF00497">
    <property type="entry name" value="SBP_bac_3"/>
    <property type="match status" value="1"/>
</dbReference>
<dbReference type="EMBL" id="OCNF01000001">
    <property type="protein sequence ID" value="SOD64757.1"/>
    <property type="molecule type" value="Genomic_DNA"/>
</dbReference>
<dbReference type="SMART" id="SM00062">
    <property type="entry name" value="PBPb"/>
    <property type="match status" value="1"/>
</dbReference>
<feature type="signal peptide" evidence="2">
    <location>
        <begin position="1"/>
        <end position="23"/>
    </location>
</feature>
<evidence type="ECO:0000313" key="6">
    <source>
        <dbReference type="Proteomes" id="UP000219669"/>
    </source>
</evidence>
<dbReference type="PANTHER" id="PTHR35936:SF17">
    <property type="entry name" value="ARGININE-BINDING EXTRACELLULAR PROTEIN ARTP"/>
    <property type="match status" value="1"/>
</dbReference>
<evidence type="ECO:0000313" key="5">
    <source>
        <dbReference type="EMBL" id="SOD64757.1"/>
    </source>
</evidence>
<dbReference type="SUPFAM" id="SSF53850">
    <property type="entry name" value="Periplasmic binding protein-like II"/>
    <property type="match status" value="1"/>
</dbReference>
<dbReference type="InterPro" id="IPR001320">
    <property type="entry name" value="Iontro_rcpt_C"/>
</dbReference>
<evidence type="ECO:0000259" key="3">
    <source>
        <dbReference type="SMART" id="SM00062"/>
    </source>
</evidence>
<sequence length="269" mass="29074">MTKNIFLSSILALCLAACGGEKAQENTQPSPAAPASTSGKVIKVALDPLYPPFVQQTPKGLEGFDVDVLQAIADKSGLQMSFDPYPWEGLFERLNTGEVDIVAGGITVSESRKPNMDFSDSYNEISTVLLVGKDSHIDTFEQMRGKKVAYQLNTSAEATLQKLQGSGELAKDLGSNSAWETVKRVLANDASKVDATIGDSSPLEYYAKQYADTGLKVIYNPNLPKETNAFAVKKGNTELVDKLNKGLAAIKSDGTYDKIKEKWLGKTPQ</sequence>
<evidence type="ECO:0000259" key="4">
    <source>
        <dbReference type="SMART" id="SM00079"/>
    </source>
</evidence>
<keyword evidence="1 2" id="KW-0732">Signal</keyword>
<evidence type="ECO:0000256" key="1">
    <source>
        <dbReference type="ARBA" id="ARBA00022729"/>
    </source>
</evidence>
<dbReference type="InterPro" id="IPR001638">
    <property type="entry name" value="Solute-binding_3/MltF_N"/>
</dbReference>
<keyword evidence="6" id="KW-1185">Reference proteome</keyword>
<reference evidence="5 6" key="1">
    <citation type="submission" date="2017-09" db="EMBL/GenBank/DDBJ databases">
        <authorList>
            <person name="Ehlers B."/>
            <person name="Leendertz F.H."/>
        </authorList>
    </citation>
    <scope>NUCLEOTIDE SEQUENCE [LARGE SCALE GENOMIC DNA]</scope>
    <source>
        <strain evidence="5 6">DSM 16848</strain>
    </source>
</reference>
<dbReference type="GO" id="GO:0015276">
    <property type="term" value="F:ligand-gated monoatomic ion channel activity"/>
    <property type="evidence" value="ECO:0007669"/>
    <property type="project" value="InterPro"/>
</dbReference>